<evidence type="ECO:0000256" key="1">
    <source>
        <dbReference type="SAM" id="Phobius"/>
    </source>
</evidence>
<evidence type="ECO:0000313" key="3">
    <source>
        <dbReference type="Proteomes" id="UP000549617"/>
    </source>
</evidence>
<keyword evidence="3" id="KW-1185">Reference proteome</keyword>
<evidence type="ECO:0000313" key="2">
    <source>
        <dbReference type="EMBL" id="MBB5687567.1"/>
    </source>
</evidence>
<accession>A0A7W9ALC5</accession>
<keyword evidence="1" id="KW-0472">Membrane</keyword>
<proteinExistence type="predicted"/>
<comment type="caution">
    <text evidence="2">The sequence shown here is derived from an EMBL/GenBank/DDBJ whole genome shotgun (WGS) entry which is preliminary data.</text>
</comment>
<keyword evidence="1" id="KW-1133">Transmembrane helix</keyword>
<dbReference type="RefSeq" id="WP_184021480.1">
    <property type="nucleotide sequence ID" value="NZ_JACIJC010000006.1"/>
</dbReference>
<feature type="transmembrane region" description="Helical" evidence="1">
    <location>
        <begin position="28"/>
        <end position="47"/>
    </location>
</feature>
<reference evidence="2 3" key="1">
    <citation type="submission" date="2020-08" db="EMBL/GenBank/DDBJ databases">
        <title>Genomic Encyclopedia of Type Strains, Phase IV (KMG-IV): sequencing the most valuable type-strain genomes for metagenomic binning, comparative biology and taxonomic classification.</title>
        <authorList>
            <person name="Goeker M."/>
        </authorList>
    </citation>
    <scope>NUCLEOTIDE SEQUENCE [LARGE SCALE GENOMIC DNA]</scope>
    <source>
        <strain evidence="2 3">DSM 25079</strain>
    </source>
</reference>
<dbReference type="Proteomes" id="UP000549617">
    <property type="component" value="Unassembled WGS sequence"/>
</dbReference>
<organism evidence="2 3">
    <name type="scientific">Sphingobium boeckii</name>
    <dbReference type="NCBI Taxonomy" id="1082345"/>
    <lineage>
        <taxon>Bacteria</taxon>
        <taxon>Pseudomonadati</taxon>
        <taxon>Pseudomonadota</taxon>
        <taxon>Alphaproteobacteria</taxon>
        <taxon>Sphingomonadales</taxon>
        <taxon>Sphingomonadaceae</taxon>
        <taxon>Sphingobium</taxon>
    </lineage>
</organism>
<keyword evidence="1" id="KW-0812">Transmembrane</keyword>
<protein>
    <submittedName>
        <fullName evidence="2">Lipopolysaccharide export system protein LptC</fullName>
    </submittedName>
</protein>
<gene>
    <name evidence="2" type="ORF">FHS49_003609</name>
</gene>
<dbReference type="EMBL" id="JACIJC010000006">
    <property type="protein sequence ID" value="MBB5687567.1"/>
    <property type="molecule type" value="Genomic_DNA"/>
</dbReference>
<name>A0A7W9ALC5_9SPHN</name>
<sequence length="211" mass="22386">MPEIAVPVRSHRQVWAAPGSSHDRLVGFLGWLLPSAIGVLVAFLAIAPLTKGNEVSFVLDKNKVEVAKERMRVTKAVYRGADGKGQPFTLNAGSAVQKSSNDPIVNLFDLVASITLPDGPAVLTAGRGRYDMDQENVAVDGPMLFTAADGYRLETSDVGVDLKSRQVTGTGAVNGKMPLGTFSANTMRADLGARTVILDGRARLRIVQGAK</sequence>
<dbReference type="AlphaFoldDB" id="A0A7W9ALC5"/>